<organism evidence="1">
    <name type="scientific">Drosophila melanogaster</name>
    <name type="common">Fruit fly</name>
    <dbReference type="NCBI Taxonomy" id="7227"/>
    <lineage>
        <taxon>Eukaryota</taxon>
        <taxon>Metazoa</taxon>
        <taxon>Ecdysozoa</taxon>
        <taxon>Arthropoda</taxon>
        <taxon>Hexapoda</taxon>
        <taxon>Insecta</taxon>
        <taxon>Pterygota</taxon>
        <taxon>Neoptera</taxon>
        <taxon>Endopterygota</taxon>
        <taxon>Diptera</taxon>
        <taxon>Brachycera</taxon>
        <taxon>Muscomorpha</taxon>
        <taxon>Ephydroidea</taxon>
        <taxon>Drosophilidae</taxon>
        <taxon>Drosophila</taxon>
        <taxon>Sophophora</taxon>
    </lineage>
</organism>
<protein>
    <submittedName>
        <fullName evidence="1">AT28810p</fullName>
    </submittedName>
</protein>
<name>Q8T3V8_DROME</name>
<reference evidence="1" key="1">
    <citation type="submission" date="2002-03" db="EMBL/GenBank/DDBJ databases">
        <authorList>
            <person name="Stapleton M."/>
            <person name="Brokstein P."/>
            <person name="Hong L."/>
            <person name="Agbayani A."/>
            <person name="Carlson J."/>
            <person name="Champe M."/>
            <person name="Chavez C."/>
            <person name="Dorsett V."/>
            <person name="Dresnek D."/>
            <person name="Farfan D."/>
            <person name="Frise E."/>
            <person name="George R."/>
            <person name="Gonzalez M."/>
            <person name="Guarin H."/>
            <person name="Kronmiller B."/>
            <person name="Li P."/>
            <person name="Liao G."/>
            <person name="Miranda A."/>
            <person name="Mungall C.J."/>
            <person name="Nunoo J."/>
            <person name="Pacleb J."/>
            <person name="Paragas V."/>
            <person name="Park S."/>
            <person name="Patel S."/>
            <person name="Phouanenavong S."/>
            <person name="Wan K."/>
            <person name="Yu C."/>
            <person name="Lewis S.E."/>
            <person name="Rubin G.M."/>
            <person name="Celniker S."/>
        </authorList>
    </citation>
    <scope>NUCLEOTIDE SEQUENCE</scope>
</reference>
<accession>Q8T3V8</accession>
<dbReference type="EMBL" id="AY089476">
    <property type="protein sequence ID" value="AAL90214.1"/>
    <property type="molecule type" value="mRNA"/>
</dbReference>
<dbReference type="AlphaFoldDB" id="Q8T3V8"/>
<proteinExistence type="evidence at transcript level"/>
<sequence length="205" mass="23504">MICQSEIGPELCAKSGREHCGQIGQLANEDFCQPNNQVEIYNCQLNETPLVWQSCRITTKRTSKQILLQILRPRFFNALQVPKAEVNLRFTSSSKEAKNSRSTFTLRLPFLFPFTSQVQFPLSSSAMCSKTNARSPETKDMHSGKSAQLVVPFLMKYGSFSNDFVSFLWRIPERQIPHFPVRVPTFYYIFPSPATKTLWPVLWNA</sequence>
<evidence type="ECO:0000313" key="1">
    <source>
        <dbReference type="EMBL" id="AAL90214.1"/>
    </source>
</evidence>